<dbReference type="PROSITE" id="PS51257">
    <property type="entry name" value="PROKAR_LIPOPROTEIN"/>
    <property type="match status" value="1"/>
</dbReference>
<dbReference type="Pfam" id="PF13115">
    <property type="entry name" value="YtkA"/>
    <property type="match status" value="1"/>
</dbReference>
<dbReference type="Proteomes" id="UP000050668">
    <property type="component" value="Unassembled WGS sequence"/>
</dbReference>
<gene>
    <name evidence="3" type="ORF">AEA09_01210</name>
</gene>
<protein>
    <recommendedName>
        <fullName evidence="2">YtkA-like domain-containing protein</fullName>
    </recommendedName>
</protein>
<dbReference type="EMBL" id="LGRV01000001">
    <property type="protein sequence ID" value="KOS71637.1"/>
    <property type="molecule type" value="Genomic_DNA"/>
</dbReference>
<accession>A0ABR5K613</accession>
<comment type="caution">
    <text evidence="3">The sequence shown here is derived from an EMBL/GenBank/DDBJ whole genome shotgun (WGS) entry which is preliminary data.</text>
</comment>
<feature type="compositionally biased region" description="Basic and acidic residues" evidence="1">
    <location>
        <begin position="144"/>
        <end position="165"/>
    </location>
</feature>
<dbReference type="RefSeq" id="WP_053582100.1">
    <property type="nucleotide sequence ID" value="NZ_LGRV01000001.1"/>
</dbReference>
<feature type="region of interest" description="Disordered" evidence="1">
    <location>
        <begin position="128"/>
        <end position="165"/>
    </location>
</feature>
<reference evidence="4" key="1">
    <citation type="submission" date="2015-07" db="EMBL/GenBank/DDBJ databases">
        <title>Fjat-14205 dsm 2895.</title>
        <authorList>
            <person name="Liu B."/>
            <person name="Wang J."/>
            <person name="Zhu Y."/>
            <person name="Liu G."/>
            <person name="Chen Q."/>
            <person name="Chen Z."/>
            <person name="Lan J."/>
            <person name="Che J."/>
            <person name="Ge C."/>
            <person name="Shi H."/>
            <person name="Pan Z."/>
            <person name="Liu X."/>
        </authorList>
    </citation>
    <scope>NUCLEOTIDE SEQUENCE [LARGE SCALE GENOMIC DNA]</scope>
    <source>
        <strain evidence="4">DSM 25560</strain>
    </source>
</reference>
<evidence type="ECO:0000313" key="3">
    <source>
        <dbReference type="EMBL" id="KOS71637.1"/>
    </source>
</evidence>
<evidence type="ECO:0000259" key="2">
    <source>
        <dbReference type="Pfam" id="PF13115"/>
    </source>
</evidence>
<keyword evidence="4" id="KW-1185">Reference proteome</keyword>
<organism evidence="3 4">
    <name type="scientific">Lysinibacillus contaminans</name>
    <dbReference type="NCBI Taxonomy" id="1293441"/>
    <lineage>
        <taxon>Bacteria</taxon>
        <taxon>Bacillati</taxon>
        <taxon>Bacillota</taxon>
        <taxon>Bacilli</taxon>
        <taxon>Bacillales</taxon>
        <taxon>Bacillaceae</taxon>
        <taxon>Lysinibacillus</taxon>
    </lineage>
</organism>
<evidence type="ECO:0000313" key="4">
    <source>
        <dbReference type="Proteomes" id="UP000050668"/>
    </source>
</evidence>
<name>A0ABR5K613_9BACI</name>
<evidence type="ECO:0000256" key="1">
    <source>
        <dbReference type="SAM" id="MobiDB-lite"/>
    </source>
</evidence>
<feature type="domain" description="YtkA-like" evidence="2">
    <location>
        <begin position="37"/>
        <end position="113"/>
    </location>
</feature>
<dbReference type="InterPro" id="IPR032693">
    <property type="entry name" value="YtkA-like_dom"/>
</dbReference>
<proteinExistence type="predicted"/>
<sequence length="165" mass="18405">MKKWLLALVAVPALLVGCGEKEEPVASSQDEELQIPEVEILTPKEVTVNEKIELVAHVIQGEKNIDDASIEFEVWESGKRDEGQMLEGVLDKEGVYKADVTFEHDGVYFMYAHTTANSIHVMPKQQITAGSPDMTQVLPEDEGTDKNMMDHGNDTEHEESESNHN</sequence>